<evidence type="ECO:0000313" key="2">
    <source>
        <dbReference type="Proteomes" id="UP000605099"/>
    </source>
</evidence>
<dbReference type="SUPFAM" id="SSF53335">
    <property type="entry name" value="S-adenosyl-L-methionine-dependent methyltransferases"/>
    <property type="match status" value="1"/>
</dbReference>
<keyword evidence="1" id="KW-0808">Transferase</keyword>
<dbReference type="InterPro" id="IPR029063">
    <property type="entry name" value="SAM-dependent_MTases_sf"/>
</dbReference>
<proteinExistence type="predicted"/>
<dbReference type="RefSeq" id="WP_188822200.1">
    <property type="nucleotide sequence ID" value="NZ_BMLK01000022.1"/>
</dbReference>
<keyword evidence="2" id="KW-1185">Reference proteome</keyword>
<comment type="caution">
    <text evidence="1">The sequence shown here is derived from an EMBL/GenBank/DDBJ whole genome shotgun (WGS) entry which is preliminary data.</text>
</comment>
<gene>
    <name evidence="1" type="ORF">GCM10011349_37830</name>
</gene>
<dbReference type="EMBL" id="BMLK01000022">
    <property type="protein sequence ID" value="GGN58358.1"/>
    <property type="molecule type" value="Genomic_DNA"/>
</dbReference>
<dbReference type="PANTHER" id="PTHR20974">
    <property type="entry name" value="UPF0585 PROTEIN CG18661"/>
    <property type="match status" value="1"/>
</dbReference>
<dbReference type="GO" id="GO:0032259">
    <property type="term" value="P:methylation"/>
    <property type="evidence" value="ECO:0007669"/>
    <property type="project" value="UniProtKB-KW"/>
</dbReference>
<protein>
    <submittedName>
        <fullName evidence="1">SAM-dependent methyltransferase</fullName>
    </submittedName>
</protein>
<dbReference type="PANTHER" id="PTHR20974:SF0">
    <property type="entry name" value="UPF0585 PROTEIN CG18661"/>
    <property type="match status" value="1"/>
</dbReference>
<organism evidence="1 2">
    <name type="scientific">Novosphingobium indicum</name>
    <dbReference type="NCBI Taxonomy" id="462949"/>
    <lineage>
        <taxon>Bacteria</taxon>
        <taxon>Pseudomonadati</taxon>
        <taxon>Pseudomonadota</taxon>
        <taxon>Alphaproteobacteria</taxon>
        <taxon>Sphingomonadales</taxon>
        <taxon>Sphingomonadaceae</taxon>
        <taxon>Novosphingobium</taxon>
    </lineage>
</organism>
<accession>A0ABQ2JYL5</accession>
<dbReference type="InterPro" id="IPR010342">
    <property type="entry name" value="DUF938"/>
</dbReference>
<dbReference type="Proteomes" id="UP000605099">
    <property type="component" value="Unassembled WGS sequence"/>
</dbReference>
<evidence type="ECO:0000313" key="1">
    <source>
        <dbReference type="EMBL" id="GGN58358.1"/>
    </source>
</evidence>
<dbReference type="GO" id="GO:0008168">
    <property type="term" value="F:methyltransferase activity"/>
    <property type="evidence" value="ECO:0007669"/>
    <property type="project" value="UniProtKB-KW"/>
</dbReference>
<keyword evidence="1" id="KW-0489">Methyltransferase</keyword>
<name>A0ABQ2JYL5_9SPHN</name>
<dbReference type="Gene3D" id="3.40.50.150">
    <property type="entry name" value="Vaccinia Virus protein VP39"/>
    <property type="match status" value="1"/>
</dbReference>
<dbReference type="Pfam" id="PF06080">
    <property type="entry name" value="DUF938"/>
    <property type="match status" value="1"/>
</dbReference>
<reference evidence="2" key="1">
    <citation type="journal article" date="2019" name="Int. J. Syst. Evol. Microbiol.">
        <title>The Global Catalogue of Microorganisms (GCM) 10K type strain sequencing project: providing services to taxonomists for standard genome sequencing and annotation.</title>
        <authorList>
            <consortium name="The Broad Institute Genomics Platform"/>
            <consortium name="The Broad Institute Genome Sequencing Center for Infectious Disease"/>
            <person name="Wu L."/>
            <person name="Ma J."/>
        </authorList>
    </citation>
    <scope>NUCLEOTIDE SEQUENCE [LARGE SCALE GENOMIC DNA]</scope>
    <source>
        <strain evidence="2">CGMCC 1.6784</strain>
    </source>
</reference>
<sequence>MTQDARRHAPATERNREPILVLLREVLPPAGLVLEVASGRGEHGVYFASALPDLQWQPSDPDPDARASIAAWRAEGATANLLEPLALDAAAPDWPVDRADAVVCINMIHISPWASTEGLMAGAGRLLSSDQPLVLYGPYRRKGHPTAPSNEAFDEDLKRRDPRWGLRWLEDVEAVADTNGLVLERVVEMPANNLTVVFRKR</sequence>